<name>A0A0L7QJJ4_9HYME</name>
<protein>
    <recommendedName>
        <fullName evidence="1">RNA-directed DNA polymerase</fullName>
        <ecNumber evidence="1">2.7.7.49</ecNumber>
    </recommendedName>
</protein>
<dbReference type="STRING" id="597456.A0A0L7QJJ4"/>
<dbReference type="GO" id="GO:0003676">
    <property type="term" value="F:nucleic acid binding"/>
    <property type="evidence" value="ECO:0007669"/>
    <property type="project" value="InterPro"/>
</dbReference>
<dbReference type="InterPro" id="IPR001584">
    <property type="entry name" value="Integrase_cat-core"/>
</dbReference>
<dbReference type="GO" id="GO:0003964">
    <property type="term" value="F:RNA-directed DNA polymerase activity"/>
    <property type="evidence" value="ECO:0007669"/>
    <property type="project" value="UniProtKB-EC"/>
</dbReference>
<dbReference type="EC" id="2.7.7.49" evidence="1"/>
<dbReference type="Gene3D" id="3.30.420.10">
    <property type="entry name" value="Ribonuclease H-like superfamily/Ribonuclease H"/>
    <property type="match status" value="1"/>
</dbReference>
<feature type="domain" description="Integrase catalytic" evidence="2">
    <location>
        <begin position="89"/>
        <end position="231"/>
    </location>
</feature>
<dbReference type="FunFam" id="1.10.340.70:FF:000001">
    <property type="entry name" value="Retrovirus-related Pol polyprotein from transposon gypsy-like Protein"/>
    <property type="match status" value="1"/>
</dbReference>
<dbReference type="AlphaFoldDB" id="A0A0L7QJJ4"/>
<dbReference type="PANTHER" id="PTHR37984:SF5">
    <property type="entry name" value="PROTEIN NYNRIN-LIKE"/>
    <property type="match status" value="1"/>
</dbReference>
<evidence type="ECO:0000313" key="4">
    <source>
        <dbReference type="Proteomes" id="UP000053825"/>
    </source>
</evidence>
<dbReference type="Pfam" id="PF17921">
    <property type="entry name" value="Integrase_H2C2"/>
    <property type="match status" value="1"/>
</dbReference>
<sequence>MVSNGVLYRHAPDACTEEPQLIVPAHEREDVLRKYHDAPTAGHYGAERTSQKILERYFWPDLRKDVAKHIRDCLQCQRYKASNLRPAGLLQTPSMQRRFEVLSIDLFGPLPPSQDDYKWIFIVKDRASRWVELFPLSQATAENCAVVLMEEVFLRYGVPRRIISDNGTQFISKIMQKLLHCLDIKSQFIPVYHPQTNPVERKNRDLKTQLAILVGDQHLTWKENSRPTQQT</sequence>
<dbReference type="Proteomes" id="UP000053825">
    <property type="component" value="Unassembled WGS sequence"/>
</dbReference>
<dbReference type="Gene3D" id="1.10.340.70">
    <property type="match status" value="1"/>
</dbReference>
<evidence type="ECO:0000259" key="2">
    <source>
        <dbReference type="PROSITE" id="PS50994"/>
    </source>
</evidence>
<organism evidence="3 4">
    <name type="scientific">Habropoda laboriosa</name>
    <dbReference type="NCBI Taxonomy" id="597456"/>
    <lineage>
        <taxon>Eukaryota</taxon>
        <taxon>Metazoa</taxon>
        <taxon>Ecdysozoa</taxon>
        <taxon>Arthropoda</taxon>
        <taxon>Hexapoda</taxon>
        <taxon>Insecta</taxon>
        <taxon>Pterygota</taxon>
        <taxon>Neoptera</taxon>
        <taxon>Endopterygota</taxon>
        <taxon>Hymenoptera</taxon>
        <taxon>Apocrita</taxon>
        <taxon>Aculeata</taxon>
        <taxon>Apoidea</taxon>
        <taxon>Anthophila</taxon>
        <taxon>Apidae</taxon>
        <taxon>Habropoda</taxon>
    </lineage>
</organism>
<keyword evidence="4" id="KW-1185">Reference proteome</keyword>
<proteinExistence type="predicted"/>
<dbReference type="InterPro" id="IPR036397">
    <property type="entry name" value="RNaseH_sf"/>
</dbReference>
<dbReference type="InterPro" id="IPR050951">
    <property type="entry name" value="Retrovirus_Pol_polyprotein"/>
</dbReference>
<dbReference type="InterPro" id="IPR012337">
    <property type="entry name" value="RNaseH-like_sf"/>
</dbReference>
<dbReference type="SUPFAM" id="SSF53098">
    <property type="entry name" value="Ribonuclease H-like"/>
    <property type="match status" value="1"/>
</dbReference>
<evidence type="ECO:0000313" key="3">
    <source>
        <dbReference type="EMBL" id="KOC58817.1"/>
    </source>
</evidence>
<dbReference type="PROSITE" id="PS50994">
    <property type="entry name" value="INTEGRASE"/>
    <property type="match status" value="1"/>
</dbReference>
<evidence type="ECO:0000256" key="1">
    <source>
        <dbReference type="ARBA" id="ARBA00012493"/>
    </source>
</evidence>
<dbReference type="GO" id="GO:0015074">
    <property type="term" value="P:DNA integration"/>
    <property type="evidence" value="ECO:0007669"/>
    <property type="project" value="InterPro"/>
</dbReference>
<dbReference type="Pfam" id="PF00665">
    <property type="entry name" value="rve"/>
    <property type="match status" value="1"/>
</dbReference>
<dbReference type="EMBL" id="KQ415113">
    <property type="protein sequence ID" value="KOC58817.1"/>
    <property type="molecule type" value="Genomic_DNA"/>
</dbReference>
<gene>
    <name evidence="3" type="ORF">WH47_02477</name>
</gene>
<dbReference type="PANTHER" id="PTHR37984">
    <property type="entry name" value="PROTEIN CBG26694"/>
    <property type="match status" value="1"/>
</dbReference>
<dbReference type="OrthoDB" id="430238at2759"/>
<reference evidence="3 4" key="1">
    <citation type="submission" date="2015-07" db="EMBL/GenBank/DDBJ databases">
        <title>The genome of Habropoda laboriosa.</title>
        <authorList>
            <person name="Pan H."/>
            <person name="Kapheim K."/>
        </authorList>
    </citation>
    <scope>NUCLEOTIDE SEQUENCE [LARGE SCALE GENOMIC DNA]</scope>
    <source>
        <strain evidence="3">0110345459</strain>
    </source>
</reference>
<accession>A0A0L7QJJ4</accession>
<dbReference type="InterPro" id="IPR041588">
    <property type="entry name" value="Integrase_H2C2"/>
</dbReference>